<dbReference type="GO" id="GO:0046983">
    <property type="term" value="F:protein dimerization activity"/>
    <property type="evidence" value="ECO:0007669"/>
    <property type="project" value="InterPro"/>
</dbReference>
<keyword evidence="3" id="KW-0597">Phosphoprotein</keyword>
<dbReference type="Pfam" id="PF02518">
    <property type="entry name" value="HATPase_c"/>
    <property type="match status" value="1"/>
</dbReference>
<comment type="catalytic activity">
    <reaction evidence="1">
        <text>ATP + protein L-histidine = ADP + protein N-phospho-L-histidine.</text>
        <dbReference type="EC" id="2.7.13.3"/>
    </reaction>
</comment>
<dbReference type="EMBL" id="PYGE01000005">
    <property type="protein sequence ID" value="PSL04618.1"/>
    <property type="molecule type" value="Genomic_DNA"/>
</dbReference>
<dbReference type="PANTHER" id="PTHR24421">
    <property type="entry name" value="NITRATE/NITRITE SENSOR PROTEIN NARX-RELATED"/>
    <property type="match status" value="1"/>
</dbReference>
<dbReference type="Gene3D" id="1.20.5.1930">
    <property type="match status" value="1"/>
</dbReference>
<evidence type="ECO:0000256" key="5">
    <source>
        <dbReference type="ARBA" id="ARBA00022741"/>
    </source>
</evidence>
<dbReference type="GO" id="GO:0000155">
    <property type="term" value="F:phosphorelay sensor kinase activity"/>
    <property type="evidence" value="ECO:0007669"/>
    <property type="project" value="InterPro"/>
</dbReference>
<dbReference type="SUPFAM" id="SSF55874">
    <property type="entry name" value="ATPase domain of HSP90 chaperone/DNA topoisomerase II/histidine kinase"/>
    <property type="match status" value="1"/>
</dbReference>
<reference evidence="11 12" key="1">
    <citation type="submission" date="2018-03" db="EMBL/GenBank/DDBJ databases">
        <title>Genomic Encyclopedia of Archaeal and Bacterial Type Strains, Phase II (KMG-II): from individual species to whole genera.</title>
        <authorList>
            <person name="Goeker M."/>
        </authorList>
    </citation>
    <scope>NUCLEOTIDE SEQUENCE [LARGE SCALE GENOMIC DNA]</scope>
    <source>
        <strain evidence="11 12">DSM 45211</strain>
    </source>
</reference>
<dbReference type="AlphaFoldDB" id="A0A2P8E570"/>
<evidence type="ECO:0000256" key="1">
    <source>
        <dbReference type="ARBA" id="ARBA00000085"/>
    </source>
</evidence>
<evidence type="ECO:0000256" key="7">
    <source>
        <dbReference type="ARBA" id="ARBA00022840"/>
    </source>
</evidence>
<gene>
    <name evidence="11" type="ORF">CLV30_10583</name>
</gene>
<accession>A0A2P8E570</accession>
<evidence type="ECO:0000256" key="4">
    <source>
        <dbReference type="ARBA" id="ARBA00022679"/>
    </source>
</evidence>
<dbReference type="GO" id="GO:0016020">
    <property type="term" value="C:membrane"/>
    <property type="evidence" value="ECO:0007669"/>
    <property type="project" value="InterPro"/>
</dbReference>
<dbReference type="InterPro" id="IPR050482">
    <property type="entry name" value="Sensor_HK_TwoCompSys"/>
</dbReference>
<dbReference type="PANTHER" id="PTHR24421:SF10">
    <property type="entry name" value="NITRATE_NITRITE SENSOR PROTEIN NARQ"/>
    <property type="match status" value="1"/>
</dbReference>
<comment type="caution">
    <text evidence="11">The sequence shown here is derived from an EMBL/GenBank/DDBJ whole genome shotgun (WGS) entry which is preliminary data.</text>
</comment>
<dbReference type="EC" id="2.7.13.3" evidence="2"/>
<keyword evidence="8" id="KW-0902">Two-component regulatory system</keyword>
<keyword evidence="7" id="KW-0067">ATP-binding</keyword>
<dbReference type="Gene3D" id="3.30.565.10">
    <property type="entry name" value="Histidine kinase-like ATPase, C-terminal domain"/>
    <property type="match status" value="1"/>
</dbReference>
<evidence type="ECO:0000313" key="11">
    <source>
        <dbReference type="EMBL" id="PSL04618.1"/>
    </source>
</evidence>
<dbReference type="InterPro" id="IPR011712">
    <property type="entry name" value="Sig_transdc_His_kin_sub3_dim/P"/>
</dbReference>
<evidence type="ECO:0000259" key="10">
    <source>
        <dbReference type="Pfam" id="PF07730"/>
    </source>
</evidence>
<evidence type="ECO:0000256" key="6">
    <source>
        <dbReference type="ARBA" id="ARBA00022777"/>
    </source>
</evidence>
<sequence>MLIVVASWLGLCIALQLALERRKSLVVPPRSGPEWAHHVGQLRSSRMAIVNAFEIERRRIERDLHDGAQQHIVASSLKIGEAVLLLSATGHETRELRQATDLLTQAQEATESALATLRTTVAGIHPKVLSDLGLDSAVRDLAHRSTLRAVVRVPHPLPSIPDAVAAAAYFLVSEALTNVAKHAPDAQVTVLLGADHQLHLSIVDDGPGGAHIRPGHGLAGMAERLAAFGGTLNVTSPSGGPTSLAARVPLLLPEGEPGVVVGAPAGPQAAG</sequence>
<dbReference type="Proteomes" id="UP000243528">
    <property type="component" value="Unassembled WGS sequence"/>
</dbReference>
<name>A0A2P8E570_9ACTN</name>
<keyword evidence="5" id="KW-0547">Nucleotide-binding</keyword>
<dbReference type="GO" id="GO:0005524">
    <property type="term" value="F:ATP binding"/>
    <property type="evidence" value="ECO:0007669"/>
    <property type="project" value="UniProtKB-KW"/>
</dbReference>
<evidence type="ECO:0000256" key="2">
    <source>
        <dbReference type="ARBA" id="ARBA00012438"/>
    </source>
</evidence>
<keyword evidence="6 11" id="KW-0418">Kinase</keyword>
<dbReference type="Pfam" id="PF07730">
    <property type="entry name" value="HisKA_3"/>
    <property type="match status" value="1"/>
</dbReference>
<proteinExistence type="predicted"/>
<organism evidence="11 12">
    <name type="scientific">Haloactinopolyspora alba</name>
    <dbReference type="NCBI Taxonomy" id="648780"/>
    <lineage>
        <taxon>Bacteria</taxon>
        <taxon>Bacillati</taxon>
        <taxon>Actinomycetota</taxon>
        <taxon>Actinomycetes</taxon>
        <taxon>Jiangellales</taxon>
        <taxon>Jiangellaceae</taxon>
        <taxon>Haloactinopolyspora</taxon>
    </lineage>
</organism>
<dbReference type="InterPro" id="IPR003594">
    <property type="entry name" value="HATPase_dom"/>
</dbReference>
<keyword evidence="12" id="KW-1185">Reference proteome</keyword>
<dbReference type="OrthoDB" id="5241729at2"/>
<dbReference type="InterPro" id="IPR036890">
    <property type="entry name" value="HATPase_C_sf"/>
</dbReference>
<evidence type="ECO:0000259" key="9">
    <source>
        <dbReference type="Pfam" id="PF02518"/>
    </source>
</evidence>
<evidence type="ECO:0000256" key="3">
    <source>
        <dbReference type="ARBA" id="ARBA00022553"/>
    </source>
</evidence>
<protein>
    <recommendedName>
        <fullName evidence="2">histidine kinase</fullName>
        <ecNumber evidence="2">2.7.13.3</ecNumber>
    </recommendedName>
</protein>
<feature type="domain" description="Histidine kinase/HSP90-like ATPase" evidence="9">
    <location>
        <begin position="168"/>
        <end position="250"/>
    </location>
</feature>
<feature type="domain" description="Signal transduction histidine kinase subgroup 3 dimerisation and phosphoacceptor" evidence="10">
    <location>
        <begin position="56"/>
        <end position="129"/>
    </location>
</feature>
<evidence type="ECO:0000313" key="12">
    <source>
        <dbReference type="Proteomes" id="UP000243528"/>
    </source>
</evidence>
<keyword evidence="4" id="KW-0808">Transferase</keyword>
<evidence type="ECO:0000256" key="8">
    <source>
        <dbReference type="ARBA" id="ARBA00023012"/>
    </source>
</evidence>
<dbReference type="CDD" id="cd16917">
    <property type="entry name" value="HATPase_UhpB-NarQ-NarX-like"/>
    <property type="match status" value="1"/>
</dbReference>